<evidence type="ECO:0000313" key="2">
    <source>
        <dbReference type="Proteomes" id="UP000324974"/>
    </source>
</evidence>
<dbReference type="AlphaFoldDB" id="A0A5C1AFF1"/>
<keyword evidence="2" id="KW-1185">Reference proteome</keyword>
<sequence>MIGRIGRLGRSGRCFCRHSGSAQSVDRAIAAKRRTRPEGTESCRPPFVVDYRRHFQTAYSPGSWVWMTSGTPVRRSASKKIQASRPAGLGGNRQSGWCPLANCRYPGRWYRRGREAPSRRSPHVVGANHMTAREASTAGQTTASCSSKNDARNAGGPCVEELVERVAASSDDPPAARLRWRGCRRQVSRPEGNTYLSPAC</sequence>
<protein>
    <submittedName>
        <fullName evidence="1">Uncharacterized protein</fullName>
    </submittedName>
</protein>
<reference evidence="2" key="1">
    <citation type="submission" date="2019-08" db="EMBL/GenBank/DDBJ databases">
        <title>Limnoglobus roseus gen. nov., sp. nov., a novel freshwater planctomycete with a giant genome from the family Gemmataceae.</title>
        <authorList>
            <person name="Kulichevskaya I.S."/>
            <person name="Naumoff D.G."/>
            <person name="Miroshnikov K."/>
            <person name="Ivanova A."/>
            <person name="Philippov D.A."/>
            <person name="Hakobyan A."/>
            <person name="Rijpstra I.C."/>
            <person name="Sinninghe Damste J.S."/>
            <person name="Liesack W."/>
            <person name="Dedysh S.N."/>
        </authorList>
    </citation>
    <scope>NUCLEOTIDE SEQUENCE [LARGE SCALE GENOMIC DNA]</scope>
    <source>
        <strain evidence="2">PX52</strain>
    </source>
</reference>
<organism evidence="1 2">
    <name type="scientific">Limnoglobus roseus</name>
    <dbReference type="NCBI Taxonomy" id="2598579"/>
    <lineage>
        <taxon>Bacteria</taxon>
        <taxon>Pseudomonadati</taxon>
        <taxon>Planctomycetota</taxon>
        <taxon>Planctomycetia</taxon>
        <taxon>Gemmatales</taxon>
        <taxon>Gemmataceae</taxon>
        <taxon>Limnoglobus</taxon>
    </lineage>
</organism>
<evidence type="ECO:0000313" key="1">
    <source>
        <dbReference type="EMBL" id="QEL15864.1"/>
    </source>
</evidence>
<accession>A0A5C1AFF1</accession>
<dbReference type="Proteomes" id="UP000324974">
    <property type="component" value="Chromosome"/>
</dbReference>
<dbReference type="KEGG" id="lrs:PX52LOC_02800"/>
<name>A0A5C1AFF1_9BACT</name>
<gene>
    <name evidence="1" type="ORF">PX52LOC_02800</name>
</gene>
<proteinExistence type="predicted"/>
<dbReference type="EMBL" id="CP042425">
    <property type="protein sequence ID" value="QEL15864.1"/>
    <property type="molecule type" value="Genomic_DNA"/>
</dbReference>